<dbReference type="InterPro" id="IPR013843">
    <property type="entry name" value="Ribosomal_eS4_N"/>
</dbReference>
<dbReference type="GO" id="GO:0006412">
    <property type="term" value="P:translation"/>
    <property type="evidence" value="ECO:0007669"/>
    <property type="project" value="UniProtKB-UniRule"/>
</dbReference>
<dbReference type="InterPro" id="IPR000876">
    <property type="entry name" value="Ribosomal_eS4"/>
</dbReference>
<evidence type="ECO:0000256" key="4">
    <source>
        <dbReference type="ARBA" id="ARBA00022980"/>
    </source>
</evidence>
<comment type="similarity">
    <text evidence="1 7">Belongs to the eukaryotic ribosomal protein eS4 family.</text>
</comment>
<dbReference type="AlphaFoldDB" id="A0A0M0BVU4"/>
<evidence type="ECO:0000313" key="9">
    <source>
        <dbReference type="EMBL" id="KON32465.1"/>
    </source>
</evidence>
<dbReference type="GO" id="GO:0019843">
    <property type="term" value="F:rRNA binding"/>
    <property type="evidence" value="ECO:0007669"/>
    <property type="project" value="UniProtKB-KW"/>
</dbReference>
<dbReference type="Pfam" id="PF08071">
    <property type="entry name" value="RS4NT"/>
    <property type="match status" value="1"/>
</dbReference>
<evidence type="ECO:0000256" key="7">
    <source>
        <dbReference type="HAMAP-Rule" id="MF_00485"/>
    </source>
</evidence>
<name>A0A0M0BVU4_9ARCH</name>
<keyword evidence="4 7" id="KW-0689">Ribosomal protein</keyword>
<comment type="caution">
    <text evidence="9">The sequence shown here is derived from an EMBL/GenBank/DDBJ whole genome shotgun (WGS) entry which is preliminary data.</text>
</comment>
<evidence type="ECO:0000256" key="1">
    <source>
        <dbReference type="ARBA" id="ARBA00007500"/>
    </source>
</evidence>
<dbReference type="InterPro" id="IPR036986">
    <property type="entry name" value="S4_RNA-bd_sf"/>
</dbReference>
<evidence type="ECO:0000313" key="10">
    <source>
        <dbReference type="Proteomes" id="UP000054016"/>
    </source>
</evidence>
<dbReference type="CDD" id="cd06087">
    <property type="entry name" value="KOW_RPS4"/>
    <property type="match status" value="1"/>
</dbReference>
<dbReference type="Pfam" id="PF00900">
    <property type="entry name" value="Ribosomal_S4e"/>
    <property type="match status" value="1"/>
</dbReference>
<dbReference type="PIRSF" id="PIRSF002116">
    <property type="entry name" value="Ribosomal_S4"/>
    <property type="match status" value="1"/>
</dbReference>
<proteinExistence type="inferred from homology"/>
<dbReference type="InterPro" id="IPR038237">
    <property type="entry name" value="Ribosomal_eS4_central_sf"/>
</dbReference>
<gene>
    <name evidence="7" type="primary">rps4e</name>
    <name evidence="9" type="ORF">AC478_00100</name>
</gene>
<dbReference type="GO" id="GO:0003735">
    <property type="term" value="F:structural constituent of ribosome"/>
    <property type="evidence" value="ECO:0007669"/>
    <property type="project" value="InterPro"/>
</dbReference>
<dbReference type="NCBIfam" id="NF003312">
    <property type="entry name" value="PRK04313.1"/>
    <property type="match status" value="1"/>
</dbReference>
<sequence>MGKKGKVGRLKRNPAPRFWPIHRKEAVWIVRPSSGPHSLEKCLPLSIVLRDILKLAETRKEAKKIIAQGKVCVDRKVRIKDDFPVGLMDVISMPDLNKFYRVLPSHKGLFLNPISKEEASFKLLRIEDKNLVKNEHSQIALHDGTNMLVKAEDPENAEVVYETFATLKVGLPEKQVLVQLKTKKGNKAIITGGKNIGKTGKIVEIEKTVAKKRRNALVVVEDEEGGRYQTILDFVFSIGGDKSLISLPEVNSVV</sequence>
<dbReference type="CDD" id="cd00165">
    <property type="entry name" value="S4"/>
    <property type="match status" value="1"/>
</dbReference>
<keyword evidence="2" id="KW-0699">rRNA-binding</keyword>
<evidence type="ECO:0000256" key="2">
    <source>
        <dbReference type="ARBA" id="ARBA00022730"/>
    </source>
</evidence>
<protein>
    <recommendedName>
        <fullName evidence="6 7">Small ribosomal subunit protein eS4</fullName>
    </recommendedName>
</protein>
<evidence type="ECO:0000259" key="8">
    <source>
        <dbReference type="SMART" id="SM00363"/>
    </source>
</evidence>
<dbReference type="Gene3D" id="2.40.50.740">
    <property type="match status" value="1"/>
</dbReference>
<dbReference type="FunFam" id="3.10.290.10:FF:000002">
    <property type="entry name" value="40S ribosomal protein S4"/>
    <property type="match status" value="1"/>
</dbReference>
<accession>A0A0M0BVU4</accession>
<dbReference type="HAMAP" id="MF_00485">
    <property type="entry name" value="Ribosomal_eS4"/>
    <property type="match status" value="1"/>
</dbReference>
<dbReference type="Pfam" id="PF01479">
    <property type="entry name" value="S4"/>
    <property type="match status" value="1"/>
</dbReference>
<dbReference type="Gene3D" id="2.30.30.30">
    <property type="match status" value="1"/>
</dbReference>
<dbReference type="InterPro" id="IPR041982">
    <property type="entry name" value="Ribosomal_eS4_KOW"/>
</dbReference>
<dbReference type="SUPFAM" id="SSF55174">
    <property type="entry name" value="Alpha-L RNA-binding motif"/>
    <property type="match status" value="1"/>
</dbReference>
<dbReference type="InterPro" id="IPR013845">
    <property type="entry name" value="Ribosomal_eS4_central_region"/>
</dbReference>
<evidence type="ECO:0000256" key="5">
    <source>
        <dbReference type="ARBA" id="ARBA00023274"/>
    </source>
</evidence>
<organism evidence="9 10">
    <name type="scientific">miscellaneous Crenarchaeota group-1 archaeon SG8-32-3</name>
    <dbReference type="NCBI Taxonomy" id="1685125"/>
    <lineage>
        <taxon>Archaea</taxon>
        <taxon>Candidatus Bathyarchaeota</taxon>
        <taxon>MCG-1</taxon>
    </lineage>
</organism>
<dbReference type="PROSITE" id="PS50889">
    <property type="entry name" value="S4"/>
    <property type="match status" value="1"/>
</dbReference>
<dbReference type="SMART" id="SM00363">
    <property type="entry name" value="S4"/>
    <property type="match status" value="1"/>
</dbReference>
<dbReference type="InterPro" id="IPR014722">
    <property type="entry name" value="Rib_uL2_dom2"/>
</dbReference>
<keyword evidence="3 7" id="KW-0694">RNA-binding</keyword>
<reference evidence="10" key="1">
    <citation type="submission" date="2015-06" db="EMBL/GenBank/DDBJ databases">
        <title>New insights into the roles of widespread benthic archaea in carbon and nitrogen cycling.</title>
        <authorList>
            <person name="Lazar C.S."/>
            <person name="Baker B.J."/>
            <person name="Seitz K.W."/>
            <person name="Hyde A.S."/>
            <person name="Dick G.J."/>
            <person name="Hinrichs K.-U."/>
            <person name="Teske A.P."/>
        </authorList>
    </citation>
    <scope>NUCLEOTIDE SEQUENCE [LARGE SCALE GENOMIC DNA]</scope>
</reference>
<dbReference type="GO" id="GO:0022627">
    <property type="term" value="C:cytosolic small ribosomal subunit"/>
    <property type="evidence" value="ECO:0007669"/>
    <property type="project" value="TreeGrafter"/>
</dbReference>
<dbReference type="PANTHER" id="PTHR11581">
    <property type="entry name" value="30S/40S RIBOSOMAL PROTEIN S4"/>
    <property type="match status" value="1"/>
</dbReference>
<dbReference type="PANTHER" id="PTHR11581:SF0">
    <property type="entry name" value="SMALL RIBOSOMAL SUBUNIT PROTEIN ES4"/>
    <property type="match status" value="1"/>
</dbReference>
<feature type="domain" description="RNA-binding S4" evidence="8">
    <location>
        <begin position="43"/>
        <end position="104"/>
    </location>
</feature>
<dbReference type="Gene3D" id="3.10.290.10">
    <property type="entry name" value="RNA-binding S4 domain"/>
    <property type="match status" value="1"/>
</dbReference>
<evidence type="ECO:0000256" key="3">
    <source>
        <dbReference type="ARBA" id="ARBA00022884"/>
    </source>
</evidence>
<evidence type="ECO:0000256" key="6">
    <source>
        <dbReference type="ARBA" id="ARBA00035272"/>
    </source>
</evidence>
<dbReference type="InterPro" id="IPR002942">
    <property type="entry name" value="S4_RNA-bd"/>
</dbReference>
<dbReference type="Proteomes" id="UP000054016">
    <property type="component" value="Unassembled WGS sequence"/>
</dbReference>
<keyword evidence="5 7" id="KW-0687">Ribonucleoprotein</keyword>
<dbReference type="EMBL" id="LFWV01000001">
    <property type="protein sequence ID" value="KON32465.1"/>
    <property type="molecule type" value="Genomic_DNA"/>
</dbReference>